<dbReference type="HOGENOM" id="CLU_3026685_0_0_9"/>
<gene>
    <name evidence="1" type="ORF">HMPREF0548_1873</name>
</gene>
<name>C2EQC7_9LACO</name>
<keyword evidence="2" id="KW-1185">Reference proteome</keyword>
<protein>
    <submittedName>
        <fullName evidence="1">Uncharacterized protein</fullName>
    </submittedName>
</protein>
<reference evidence="1 2" key="1">
    <citation type="submission" date="2009-01" db="EMBL/GenBank/DDBJ databases">
        <authorList>
            <person name="Qin X."/>
            <person name="Bachman B."/>
            <person name="Battles P."/>
            <person name="Bell A."/>
            <person name="Bess C."/>
            <person name="Bickham C."/>
            <person name="Chaboub L."/>
            <person name="Chen D."/>
            <person name="Coyle M."/>
            <person name="Deiros D.R."/>
            <person name="Dinh H."/>
            <person name="Forbes L."/>
            <person name="Fowler G."/>
            <person name="Francisco L."/>
            <person name="Fu Q."/>
            <person name="Gubbala S."/>
            <person name="Hale W."/>
            <person name="Han Y."/>
            <person name="Hemphill L."/>
            <person name="Highlander S.K."/>
            <person name="Hirani K."/>
            <person name="Hogues M."/>
            <person name="Jackson L."/>
            <person name="Jakkamsetti A."/>
            <person name="Javaid M."/>
            <person name="Jiang H."/>
            <person name="Korchina V."/>
            <person name="Kovar C."/>
            <person name="Lara F."/>
            <person name="Lee S."/>
            <person name="Mata R."/>
            <person name="Mathew T."/>
            <person name="Moen C."/>
            <person name="Morales K."/>
            <person name="Munidasa M."/>
            <person name="Nazareth L."/>
            <person name="Ngo R."/>
            <person name="Nguyen L."/>
            <person name="Okwuonu G."/>
            <person name="Ongeri F."/>
            <person name="Patil S."/>
            <person name="Petrosino J."/>
            <person name="Pham C."/>
            <person name="Pham P."/>
            <person name="Pu L.-L."/>
            <person name="Puazo M."/>
            <person name="Raj R."/>
            <person name="Reid J."/>
            <person name="Rouhana J."/>
            <person name="Saada N."/>
            <person name="Shang Y."/>
            <person name="Simmons D."/>
            <person name="Thornton R."/>
            <person name="Warren J."/>
            <person name="Weissenberger G."/>
            <person name="Zhang J."/>
            <person name="Zhang L."/>
            <person name="Zhou C."/>
            <person name="Zhu D."/>
            <person name="Muzny D."/>
            <person name="Worley K."/>
            <person name="Gibbs R."/>
        </authorList>
    </citation>
    <scope>NUCLEOTIDE SEQUENCE [LARGE SCALE GENOMIC DNA]</scope>
    <source>
        <strain evidence="1 2">DSM 16047</strain>
    </source>
</reference>
<dbReference type="AlphaFoldDB" id="C2EQC7"/>
<evidence type="ECO:0000313" key="2">
    <source>
        <dbReference type="Proteomes" id="UP000005583"/>
    </source>
</evidence>
<organism evidence="1 2">
    <name type="scientific">Lactobacillus ultunensis DSM 16047</name>
    <dbReference type="NCBI Taxonomy" id="525365"/>
    <lineage>
        <taxon>Bacteria</taxon>
        <taxon>Bacillati</taxon>
        <taxon>Bacillota</taxon>
        <taxon>Bacilli</taxon>
        <taxon>Lactobacillales</taxon>
        <taxon>Lactobacillaceae</taxon>
        <taxon>Lactobacillus</taxon>
    </lineage>
</organism>
<accession>C2EQC7</accession>
<evidence type="ECO:0000313" key="1">
    <source>
        <dbReference type="EMBL" id="EEJ71281.1"/>
    </source>
</evidence>
<proteinExistence type="predicted"/>
<dbReference type="Proteomes" id="UP000005583">
    <property type="component" value="Unassembled WGS sequence"/>
</dbReference>
<sequence>MVFVIYFLSIMNTSYEYGLCPNLIRFYFCIQDFQLLITKQKAVSKKKLLKYYYFQ</sequence>
<dbReference type="EMBL" id="ACGU01000099">
    <property type="protein sequence ID" value="EEJ71281.1"/>
    <property type="molecule type" value="Genomic_DNA"/>
</dbReference>
<comment type="caution">
    <text evidence="1">The sequence shown here is derived from an EMBL/GenBank/DDBJ whole genome shotgun (WGS) entry which is preliminary data.</text>
</comment>